<proteinExistence type="predicted"/>
<organism evidence="1 2">
    <name type="scientific">Trifolium subterraneum</name>
    <name type="common">Subterranean clover</name>
    <dbReference type="NCBI Taxonomy" id="3900"/>
    <lineage>
        <taxon>Eukaryota</taxon>
        <taxon>Viridiplantae</taxon>
        <taxon>Streptophyta</taxon>
        <taxon>Embryophyta</taxon>
        <taxon>Tracheophyta</taxon>
        <taxon>Spermatophyta</taxon>
        <taxon>Magnoliopsida</taxon>
        <taxon>eudicotyledons</taxon>
        <taxon>Gunneridae</taxon>
        <taxon>Pentapetalae</taxon>
        <taxon>rosids</taxon>
        <taxon>fabids</taxon>
        <taxon>Fabales</taxon>
        <taxon>Fabaceae</taxon>
        <taxon>Papilionoideae</taxon>
        <taxon>50 kb inversion clade</taxon>
        <taxon>NPAAA clade</taxon>
        <taxon>Hologalegina</taxon>
        <taxon>IRL clade</taxon>
        <taxon>Trifolieae</taxon>
        <taxon>Trifolium</taxon>
    </lineage>
</organism>
<evidence type="ECO:0000313" key="2">
    <source>
        <dbReference type="Proteomes" id="UP000242715"/>
    </source>
</evidence>
<dbReference type="PANTHER" id="PTHR33116:SF78">
    <property type="entry name" value="OS12G0587133 PROTEIN"/>
    <property type="match status" value="1"/>
</dbReference>
<dbReference type="EMBL" id="DF973660">
    <property type="protein sequence ID" value="GAU37198.1"/>
    <property type="molecule type" value="Genomic_DNA"/>
</dbReference>
<dbReference type="AlphaFoldDB" id="A0A2Z6MXB7"/>
<dbReference type="PANTHER" id="PTHR33116">
    <property type="entry name" value="REVERSE TRANSCRIPTASE ZINC-BINDING DOMAIN-CONTAINING PROTEIN-RELATED-RELATED"/>
    <property type="match status" value="1"/>
</dbReference>
<dbReference type="Proteomes" id="UP000242715">
    <property type="component" value="Unassembled WGS sequence"/>
</dbReference>
<evidence type="ECO:0008006" key="3">
    <source>
        <dbReference type="Google" id="ProtNLM"/>
    </source>
</evidence>
<keyword evidence="2" id="KW-1185">Reference proteome</keyword>
<sequence>MGVRQMSFGFKENFVKNSVAISHLQFADDTLLVGVKSWANVRALRAVLILFERISGLKVNFHKSLPIGGNPRRIQFWLPLIEKIRKRLSGWKCKNLSIGGRLILLKSVLSSIPGGCEENKKISWIKWDTICVHRERGGLGVQRVKDFNYALLGKWVWRCLEEGESLWCRLLKAKYGTIGGRLRYGEGVGSPWWQAVNQVRLGVGLLDSNWLLDNIVRKVGDGRSTCFWLDPWLEEESLVRTFRRLYYLAEDKNISVAAMCVAGWGRNGEGWKWRRRLHAWEEELVGQCVGVLSNIVL</sequence>
<protein>
    <recommendedName>
        <fullName evidence="3">Reverse transcriptase domain-containing protein</fullName>
    </recommendedName>
</protein>
<reference evidence="2" key="1">
    <citation type="journal article" date="2017" name="Front. Plant Sci.">
        <title>Climate Clever Clovers: New Paradigm to Reduce the Environmental Footprint of Ruminants by Breeding Low Methanogenic Forages Utilizing Haplotype Variation.</title>
        <authorList>
            <person name="Kaur P."/>
            <person name="Appels R."/>
            <person name="Bayer P.E."/>
            <person name="Keeble-Gagnere G."/>
            <person name="Wang J."/>
            <person name="Hirakawa H."/>
            <person name="Shirasawa K."/>
            <person name="Vercoe P."/>
            <person name="Stefanova K."/>
            <person name="Durmic Z."/>
            <person name="Nichols P."/>
            <person name="Revell C."/>
            <person name="Isobe S.N."/>
            <person name="Edwards D."/>
            <person name="Erskine W."/>
        </authorList>
    </citation>
    <scope>NUCLEOTIDE SEQUENCE [LARGE SCALE GENOMIC DNA]</scope>
    <source>
        <strain evidence="2">cv. Daliak</strain>
    </source>
</reference>
<name>A0A2Z6MXB7_TRISU</name>
<dbReference type="OrthoDB" id="1743609at2759"/>
<evidence type="ECO:0000313" key="1">
    <source>
        <dbReference type="EMBL" id="GAU37198.1"/>
    </source>
</evidence>
<accession>A0A2Z6MXB7</accession>
<gene>
    <name evidence="1" type="ORF">TSUD_30630</name>
</gene>